<comment type="caution">
    <text evidence="1">The sequence shown here is derived from an EMBL/GenBank/DDBJ whole genome shotgun (WGS) entry which is preliminary data.</text>
</comment>
<dbReference type="EMBL" id="JAGKQQ010000001">
    <property type="protein sequence ID" value="MBP3958373.1"/>
    <property type="molecule type" value="Genomic_DNA"/>
</dbReference>
<evidence type="ECO:0008006" key="3">
    <source>
        <dbReference type="Google" id="ProtNLM"/>
    </source>
</evidence>
<proteinExistence type="predicted"/>
<name>A0ABS5BXI5_9BACT</name>
<accession>A0ABS5BXI5</accession>
<protein>
    <recommendedName>
        <fullName evidence="3">TMhelix containing protein</fullName>
    </recommendedName>
</protein>
<gene>
    <name evidence="1" type="ORF">J8F10_24250</name>
</gene>
<evidence type="ECO:0000313" key="1">
    <source>
        <dbReference type="EMBL" id="MBP3958373.1"/>
    </source>
</evidence>
<organism evidence="1 2">
    <name type="scientific">Gemmata palustris</name>
    <dbReference type="NCBI Taxonomy" id="2822762"/>
    <lineage>
        <taxon>Bacteria</taxon>
        <taxon>Pseudomonadati</taxon>
        <taxon>Planctomycetota</taxon>
        <taxon>Planctomycetia</taxon>
        <taxon>Gemmatales</taxon>
        <taxon>Gemmataceae</taxon>
        <taxon>Gemmata</taxon>
    </lineage>
</organism>
<dbReference type="RefSeq" id="WP_210658295.1">
    <property type="nucleotide sequence ID" value="NZ_JAGKQQ010000001.1"/>
</dbReference>
<evidence type="ECO:0000313" key="2">
    <source>
        <dbReference type="Proteomes" id="UP000676565"/>
    </source>
</evidence>
<sequence>MKMALIVSFFIGALLLSVLGLSLGAYLDGFKNGYQQLKMVCVEAKTKGYQLEQCEG</sequence>
<reference evidence="1 2" key="1">
    <citation type="submission" date="2021-04" db="EMBL/GenBank/DDBJ databases">
        <authorList>
            <person name="Ivanova A."/>
        </authorList>
    </citation>
    <scope>NUCLEOTIDE SEQUENCE [LARGE SCALE GENOMIC DNA]</scope>
    <source>
        <strain evidence="1 2">G18</strain>
    </source>
</reference>
<keyword evidence="2" id="KW-1185">Reference proteome</keyword>
<dbReference type="Proteomes" id="UP000676565">
    <property type="component" value="Unassembled WGS sequence"/>
</dbReference>